<dbReference type="KEGG" id="mas:Mahau_0379"/>
<dbReference type="PANTHER" id="PTHR32332">
    <property type="entry name" value="2-NITROPROPANE DIOXYGENASE"/>
    <property type="match status" value="1"/>
</dbReference>
<dbReference type="AlphaFoldDB" id="F3ZY70"/>
<dbReference type="eggNOG" id="COG2070">
    <property type="taxonomic scope" value="Bacteria"/>
</dbReference>
<dbReference type="GO" id="GO:0051213">
    <property type="term" value="F:dioxygenase activity"/>
    <property type="evidence" value="ECO:0007669"/>
    <property type="project" value="UniProtKB-KW"/>
</dbReference>
<name>F3ZY70_MAHA5</name>
<proteinExistence type="predicted"/>
<evidence type="ECO:0000256" key="3">
    <source>
        <dbReference type="ARBA" id="ARBA00022630"/>
    </source>
</evidence>
<dbReference type="InterPro" id="IPR004136">
    <property type="entry name" value="NMO"/>
</dbReference>
<dbReference type="HOGENOM" id="CLU_038732_0_1_9"/>
<dbReference type="InterPro" id="IPR013785">
    <property type="entry name" value="Aldolase_TIM"/>
</dbReference>
<dbReference type="OrthoDB" id="9778912at2"/>
<evidence type="ECO:0000256" key="5">
    <source>
        <dbReference type="ARBA" id="ARBA00023002"/>
    </source>
</evidence>
<dbReference type="SUPFAM" id="SSF51412">
    <property type="entry name" value="Inosine monophosphate dehydrogenase (IMPDH)"/>
    <property type="match status" value="1"/>
</dbReference>
<sequence>MKLPKLRIGNLIARIPIIQGGMGVGISLSGLASAVANEGGIGVISGTAVGFREPDFRLHYRASSIKGLKEEIRKAREYSPDGIIGLNLLSAMTNFAELAKAAVEEGIDIIFAGAGLPMRLPEVTKGTDTKAVPIVSSARAAVLICKNWDNKYSVVPDAIVVEGPLAGGHLGYSAKQLDNIDDIDVEDIALDVKKNLVPFEQKYDKHIPVVVAGGIYDGNDIARVLAKGLDGVQMATRFVATDECDADERFKMAYVNAKKEDIIYIQSPVGLVGRAIRNKFLDDVAMGIKKPIRCQYNCLKTCDPKASPYCIADALLNARQGDLDNGFAFAGANVYRIDRIVSVKELINELVESAEAALDEMAKLIESNTV</sequence>
<dbReference type="GO" id="GO:0018580">
    <property type="term" value="F:nitronate monooxygenase activity"/>
    <property type="evidence" value="ECO:0007669"/>
    <property type="project" value="InterPro"/>
</dbReference>
<keyword evidence="3" id="KW-0285">Flavoprotein</keyword>
<dbReference type="STRING" id="697281.Mahau_0379"/>
<keyword evidence="7" id="KW-1185">Reference proteome</keyword>
<evidence type="ECO:0000256" key="4">
    <source>
        <dbReference type="ARBA" id="ARBA00022643"/>
    </source>
</evidence>
<dbReference type="Pfam" id="PF03060">
    <property type="entry name" value="NMO"/>
    <property type="match status" value="1"/>
</dbReference>
<reference evidence="7" key="1">
    <citation type="submission" date="2010-11" db="EMBL/GenBank/DDBJ databases">
        <title>The complete genome of Mahella australiensis DSM 15567.</title>
        <authorList>
            <consortium name="US DOE Joint Genome Institute (JGI-PGF)"/>
            <person name="Lucas S."/>
            <person name="Copeland A."/>
            <person name="Lapidus A."/>
            <person name="Bruce D."/>
            <person name="Goodwin L."/>
            <person name="Pitluck S."/>
            <person name="Kyrpides N."/>
            <person name="Mavromatis K."/>
            <person name="Pagani I."/>
            <person name="Ivanova N."/>
            <person name="Teshima H."/>
            <person name="Brettin T."/>
            <person name="Detter J.C."/>
            <person name="Han C."/>
            <person name="Tapia R."/>
            <person name="Land M."/>
            <person name="Hauser L."/>
            <person name="Markowitz V."/>
            <person name="Cheng J.-F."/>
            <person name="Hugenholtz P."/>
            <person name="Woyke T."/>
            <person name="Wu D."/>
            <person name="Spring S."/>
            <person name="Pukall R."/>
            <person name="Steenblock K."/>
            <person name="Schneider S."/>
            <person name="Klenk H.-P."/>
            <person name="Eisen J.A."/>
        </authorList>
    </citation>
    <scope>NUCLEOTIDE SEQUENCE [LARGE SCALE GENOMIC DNA]</scope>
    <source>
        <strain evidence="7">DSM 15567 / CIP 107919 / 50-1 BON</strain>
    </source>
</reference>
<dbReference type="PANTHER" id="PTHR32332:SF18">
    <property type="entry name" value="2-NITROPROPANE DIOXYGENASE"/>
    <property type="match status" value="1"/>
</dbReference>
<evidence type="ECO:0000256" key="1">
    <source>
        <dbReference type="ARBA" id="ARBA00003535"/>
    </source>
</evidence>
<dbReference type="EMBL" id="CP002360">
    <property type="protein sequence ID" value="AEE95595.1"/>
    <property type="molecule type" value="Genomic_DNA"/>
</dbReference>
<reference evidence="6 7" key="2">
    <citation type="journal article" date="2011" name="Stand. Genomic Sci.">
        <title>Complete genome sequence of Mahella australiensis type strain (50-1 BON).</title>
        <authorList>
            <person name="Sikorski J."/>
            <person name="Teshima H."/>
            <person name="Nolan M."/>
            <person name="Lucas S."/>
            <person name="Hammon N."/>
            <person name="Deshpande S."/>
            <person name="Cheng J.F."/>
            <person name="Pitluck S."/>
            <person name="Liolios K."/>
            <person name="Pagani I."/>
            <person name="Ivanova N."/>
            <person name="Huntemann M."/>
            <person name="Mavromatis K."/>
            <person name="Ovchinikova G."/>
            <person name="Pati A."/>
            <person name="Tapia R."/>
            <person name="Han C."/>
            <person name="Goodwin L."/>
            <person name="Chen A."/>
            <person name="Palaniappan K."/>
            <person name="Land M."/>
            <person name="Hauser L."/>
            <person name="Ngatchou-Djao O.D."/>
            <person name="Rohde M."/>
            <person name="Pukall R."/>
            <person name="Spring S."/>
            <person name="Abt B."/>
            <person name="Goker M."/>
            <person name="Detter J.C."/>
            <person name="Woyke T."/>
            <person name="Bristow J."/>
            <person name="Markowitz V."/>
            <person name="Hugenholtz P."/>
            <person name="Eisen J.A."/>
            <person name="Kyrpides N.C."/>
            <person name="Klenk H.P."/>
            <person name="Lapidus A."/>
        </authorList>
    </citation>
    <scope>NUCLEOTIDE SEQUENCE [LARGE SCALE GENOMIC DNA]</scope>
    <source>
        <strain evidence="7">DSM 15567 / CIP 107919 / 50-1 BON</strain>
    </source>
</reference>
<accession>F3ZY70</accession>
<dbReference type="CDD" id="cd04730">
    <property type="entry name" value="NPD_like"/>
    <property type="match status" value="1"/>
</dbReference>
<protein>
    <recommendedName>
        <fullName evidence="2">Probable nitronate monooxygenase</fullName>
    </recommendedName>
</protein>
<dbReference type="Gene3D" id="3.20.20.70">
    <property type="entry name" value="Aldolase class I"/>
    <property type="match status" value="1"/>
</dbReference>
<evidence type="ECO:0000313" key="7">
    <source>
        <dbReference type="Proteomes" id="UP000008457"/>
    </source>
</evidence>
<gene>
    <name evidence="6" type="ordered locus">Mahau_0379</name>
</gene>
<dbReference type="RefSeq" id="WP_013780028.1">
    <property type="nucleotide sequence ID" value="NC_015520.1"/>
</dbReference>
<organism evidence="6 7">
    <name type="scientific">Mahella australiensis (strain DSM 15567 / CIP 107919 / 50-1 BON)</name>
    <dbReference type="NCBI Taxonomy" id="697281"/>
    <lineage>
        <taxon>Bacteria</taxon>
        <taxon>Bacillati</taxon>
        <taxon>Bacillota</taxon>
        <taxon>Clostridia</taxon>
        <taxon>Thermoanaerobacterales</taxon>
        <taxon>Thermoanaerobacterales Family IV. Incertae Sedis</taxon>
        <taxon>Mahella</taxon>
    </lineage>
</organism>
<keyword evidence="6" id="KW-0223">Dioxygenase</keyword>
<comment type="function">
    <text evidence="1">Nitronate monooxygenase that uses molecular oxygen to catalyze the oxidative denitrification of alkyl nitronates. Acts on propionate 3-nitronate (P3N), the presumed physiological substrate. Probably functions in the detoxification of P3N, a metabolic poison produced by plants and fungi as a defense mechanism.</text>
</comment>
<evidence type="ECO:0000256" key="2">
    <source>
        <dbReference type="ARBA" id="ARBA00013457"/>
    </source>
</evidence>
<keyword evidence="5" id="KW-0560">Oxidoreductase</keyword>
<keyword evidence="4" id="KW-0288">FMN</keyword>
<dbReference type="Proteomes" id="UP000008457">
    <property type="component" value="Chromosome"/>
</dbReference>
<evidence type="ECO:0000313" key="6">
    <source>
        <dbReference type="EMBL" id="AEE95595.1"/>
    </source>
</evidence>